<name>A0A381P3U0_9ZZZZ</name>
<evidence type="ECO:0008006" key="8">
    <source>
        <dbReference type="Google" id="ProtNLM"/>
    </source>
</evidence>
<evidence type="ECO:0000256" key="2">
    <source>
        <dbReference type="ARBA" id="ARBA00022490"/>
    </source>
</evidence>
<sequence length="439" mass="46253">VVQHLRTELDRVRRELSDGEGSVVEPGALPRDVEDAQLYAVGVEERLRVSATPSLRSVINGTGVILHTNLGRAPLADSALDAMASVARGYANLEYDLEAGSRGSRYDHCTDLLRELTGAGGALVSNNGAAALVLALRTMAFGRAVLVSRGELVEIGGGFRIPEILESAGATLSEVGSTNRTRLEDYRAGAAKSDPALILKVHRSNFRITGFTEEASLGELVGLGAELGVPVVYDLGSGLLADPERLGLPREPGPAESLAVGADIVAFSGDKLLGGPQAGILLGKAEWVDQMRKNPWCRAVRVDKTALAGLEATLQLYRDPETALREIPVLAMLSASLEALRERAEMMAASISGAGVAAEVIETTSVVGGGTYPGVELESCGVRVDSREEGADPLAARLRGACVPLVGRVENGAFWIDLRTVLPWQDTVVVDLLSRHTGP</sequence>
<dbReference type="Gene3D" id="3.90.1150.180">
    <property type="match status" value="1"/>
</dbReference>
<protein>
    <recommendedName>
        <fullName evidence="8">L-seryl-tRNA selenium transferase N-terminal domain-containing protein</fullName>
    </recommendedName>
</protein>
<dbReference type="PANTHER" id="PTHR32328:SF0">
    <property type="entry name" value="L-SERYL-TRNA(SEC) SELENIUM TRANSFERASE"/>
    <property type="match status" value="1"/>
</dbReference>
<evidence type="ECO:0000256" key="1">
    <source>
        <dbReference type="ARBA" id="ARBA00001933"/>
    </source>
</evidence>
<keyword evidence="6" id="KW-0711">Selenium</keyword>
<dbReference type="InterPro" id="IPR018319">
    <property type="entry name" value="SelA-like"/>
</dbReference>
<dbReference type="InterPro" id="IPR015424">
    <property type="entry name" value="PyrdxlP-dep_Trfase"/>
</dbReference>
<dbReference type="NCBIfam" id="TIGR00474">
    <property type="entry name" value="selA"/>
    <property type="match status" value="1"/>
</dbReference>
<keyword evidence="3" id="KW-0808">Transferase</keyword>
<dbReference type="PANTHER" id="PTHR32328">
    <property type="entry name" value="L-SERYL-TRNA(SEC) SELENIUM TRANSFERASE"/>
    <property type="match status" value="1"/>
</dbReference>
<keyword evidence="4" id="KW-0663">Pyridoxal phosphate</keyword>
<evidence type="ECO:0000256" key="4">
    <source>
        <dbReference type="ARBA" id="ARBA00022898"/>
    </source>
</evidence>
<keyword evidence="5" id="KW-0648">Protein biosynthesis</keyword>
<evidence type="ECO:0000256" key="6">
    <source>
        <dbReference type="ARBA" id="ARBA00023266"/>
    </source>
</evidence>
<organism evidence="7">
    <name type="scientific">marine metagenome</name>
    <dbReference type="NCBI Taxonomy" id="408172"/>
    <lineage>
        <taxon>unclassified sequences</taxon>
        <taxon>metagenomes</taxon>
        <taxon>ecological metagenomes</taxon>
    </lineage>
</organism>
<proteinExistence type="inferred from homology"/>
<dbReference type="AlphaFoldDB" id="A0A381P3U0"/>
<dbReference type="HAMAP" id="MF_00423">
    <property type="entry name" value="SelA"/>
    <property type="match status" value="1"/>
</dbReference>
<dbReference type="SUPFAM" id="SSF53383">
    <property type="entry name" value="PLP-dependent transferases"/>
    <property type="match status" value="1"/>
</dbReference>
<dbReference type="EMBL" id="UINC01000815">
    <property type="protein sequence ID" value="SUZ61605.1"/>
    <property type="molecule type" value="Genomic_DNA"/>
</dbReference>
<dbReference type="Gene3D" id="3.40.640.10">
    <property type="entry name" value="Type I PLP-dependent aspartate aminotransferase-like (Major domain)"/>
    <property type="match status" value="1"/>
</dbReference>
<evidence type="ECO:0000256" key="5">
    <source>
        <dbReference type="ARBA" id="ARBA00022917"/>
    </source>
</evidence>
<comment type="cofactor">
    <cofactor evidence="1">
        <name>pyridoxal 5'-phosphate</name>
        <dbReference type="ChEBI" id="CHEBI:597326"/>
    </cofactor>
</comment>
<feature type="non-terminal residue" evidence="7">
    <location>
        <position position="1"/>
    </location>
</feature>
<dbReference type="InterPro" id="IPR004534">
    <property type="entry name" value="SelA_trans"/>
</dbReference>
<reference evidence="7" key="1">
    <citation type="submission" date="2018-05" db="EMBL/GenBank/DDBJ databases">
        <authorList>
            <person name="Lanie J.A."/>
            <person name="Ng W.-L."/>
            <person name="Kazmierczak K.M."/>
            <person name="Andrzejewski T.M."/>
            <person name="Davidsen T.M."/>
            <person name="Wayne K.J."/>
            <person name="Tettelin H."/>
            <person name="Glass J.I."/>
            <person name="Rusch D."/>
            <person name="Podicherti R."/>
            <person name="Tsui H.-C.T."/>
            <person name="Winkler M.E."/>
        </authorList>
    </citation>
    <scope>NUCLEOTIDE SEQUENCE</scope>
</reference>
<evidence type="ECO:0000256" key="3">
    <source>
        <dbReference type="ARBA" id="ARBA00022679"/>
    </source>
</evidence>
<gene>
    <name evidence="7" type="ORF">METZ01_LOCUS14459</name>
</gene>
<keyword evidence="2" id="KW-0963">Cytoplasm</keyword>
<dbReference type="GO" id="GO:0004125">
    <property type="term" value="F:L-seryl-tRNA(Sec) selenium transferase activity"/>
    <property type="evidence" value="ECO:0007669"/>
    <property type="project" value="InterPro"/>
</dbReference>
<dbReference type="GO" id="GO:0001514">
    <property type="term" value="P:selenocysteine incorporation"/>
    <property type="evidence" value="ECO:0007669"/>
    <property type="project" value="InterPro"/>
</dbReference>
<accession>A0A381P3U0</accession>
<evidence type="ECO:0000313" key="7">
    <source>
        <dbReference type="EMBL" id="SUZ61605.1"/>
    </source>
</evidence>
<dbReference type="GO" id="GO:0005737">
    <property type="term" value="C:cytoplasm"/>
    <property type="evidence" value="ECO:0007669"/>
    <property type="project" value="InterPro"/>
</dbReference>
<dbReference type="InterPro" id="IPR015421">
    <property type="entry name" value="PyrdxlP-dep_Trfase_major"/>
</dbReference>
<dbReference type="Pfam" id="PF03841">
    <property type="entry name" value="SelA"/>
    <property type="match status" value="1"/>
</dbReference>